<feature type="domain" description="Peptidase M20 dimerisation" evidence="4">
    <location>
        <begin position="194"/>
        <end position="352"/>
    </location>
</feature>
<evidence type="ECO:0000259" key="4">
    <source>
        <dbReference type="Pfam" id="PF07687"/>
    </source>
</evidence>
<accession>A0A0P9CVK7</accession>
<dbReference type="PANTHER" id="PTHR43270">
    <property type="entry name" value="BETA-ALA-HIS DIPEPTIDASE"/>
    <property type="match status" value="1"/>
</dbReference>
<dbReference type="AlphaFoldDB" id="A0A0P9CVK7"/>
<keyword evidence="6" id="KW-1185">Reference proteome</keyword>
<comment type="caution">
    <text evidence="5">The sequence shown here is derived from an EMBL/GenBank/DDBJ whole genome shotgun (WGS) entry which is preliminary data.</text>
</comment>
<dbReference type="Pfam" id="PF07687">
    <property type="entry name" value="M20_dimer"/>
    <property type="match status" value="1"/>
</dbReference>
<dbReference type="Gene3D" id="3.30.70.360">
    <property type="match status" value="1"/>
</dbReference>
<dbReference type="Pfam" id="PF01546">
    <property type="entry name" value="Peptidase_M20"/>
    <property type="match status" value="1"/>
</dbReference>
<name>A0A0P9CVK7_9BACL</name>
<dbReference type="PANTHER" id="PTHR43270:SF12">
    <property type="entry name" value="SUCCINYL-DIAMINOPIMELATE DESUCCINYLASE"/>
    <property type="match status" value="1"/>
</dbReference>
<dbReference type="Gene3D" id="3.40.630.10">
    <property type="entry name" value="Zn peptidases"/>
    <property type="match status" value="1"/>
</dbReference>
<sequence>MTASWQEYLDLHQQRFIDELLSFLKIPSVSTDSAYAGEVRNAARWIAARMERAGIEGVQVMETTGHPVVYGEWLHAEGQPTLLIYGHFDVQPADPLELWVHPPFEPTIDGDLVYARGASDMKGNDLLPVIACEALLQTTGAIPVNVKFLFEGEEEIGSASLEPFIRAHEEMLSCDMVVCADGGVGSKAAPVVNVGRRGLIGLEVQVTSAATDLHSGGAGGIAPNAIHALSRILDSFRDHEGRILVDGFYRDVRPLTEEDRTEIAKYPFHAEDYQAKTGIKAFFGEPEFTPQERNTARPTLEINGIWGGYQGEGTKTVIPREAFAKITCRLVPDQEPEHIQQVVAAHIRRFTPKQVDVTVTASPGDAEAYVLDRNHPGLAALEEALTAASDAAPVRVRGGGTVPITAMFKNILGVDTITLGATLGHDGAHAPNEHFSLSNFARIQRVFCMLFEKIGAGVVA</sequence>
<dbReference type="InterPro" id="IPR051458">
    <property type="entry name" value="Cyt/Met_Dipeptidase"/>
</dbReference>
<dbReference type="STRING" id="471514.AN477_10140"/>
<protein>
    <submittedName>
        <fullName evidence="5">Peptidase M20</fullName>
    </submittedName>
</protein>
<dbReference type="RefSeq" id="WP_054969044.1">
    <property type="nucleotide sequence ID" value="NZ_LJCO01000045.1"/>
</dbReference>
<dbReference type="PATRIC" id="fig|471514.4.peg.5075"/>
<dbReference type="SUPFAM" id="SSF53187">
    <property type="entry name" value="Zn-dependent exopeptidases"/>
    <property type="match status" value="1"/>
</dbReference>
<dbReference type="GO" id="GO:0008233">
    <property type="term" value="F:peptidase activity"/>
    <property type="evidence" value="ECO:0007669"/>
    <property type="project" value="UniProtKB-KW"/>
</dbReference>
<evidence type="ECO:0000313" key="5">
    <source>
        <dbReference type="EMBL" id="KPV43745.1"/>
    </source>
</evidence>
<keyword evidence="3" id="KW-0378">Hydrolase</keyword>
<organism evidence="5 6">
    <name type="scientific">Alicyclobacillus ferrooxydans</name>
    <dbReference type="NCBI Taxonomy" id="471514"/>
    <lineage>
        <taxon>Bacteria</taxon>
        <taxon>Bacillati</taxon>
        <taxon>Bacillota</taxon>
        <taxon>Bacilli</taxon>
        <taxon>Bacillales</taxon>
        <taxon>Alicyclobacillaceae</taxon>
        <taxon>Alicyclobacillus</taxon>
    </lineage>
</organism>
<evidence type="ECO:0000256" key="1">
    <source>
        <dbReference type="ARBA" id="ARBA00022670"/>
    </source>
</evidence>
<keyword evidence="2" id="KW-0479">Metal-binding</keyword>
<keyword evidence="1" id="KW-0645">Protease</keyword>
<evidence type="ECO:0000313" key="6">
    <source>
        <dbReference type="Proteomes" id="UP000050482"/>
    </source>
</evidence>
<dbReference type="OrthoDB" id="9761532at2"/>
<dbReference type="Proteomes" id="UP000050482">
    <property type="component" value="Unassembled WGS sequence"/>
</dbReference>
<dbReference type="InterPro" id="IPR002933">
    <property type="entry name" value="Peptidase_M20"/>
</dbReference>
<dbReference type="GO" id="GO:0006508">
    <property type="term" value="P:proteolysis"/>
    <property type="evidence" value="ECO:0007669"/>
    <property type="project" value="UniProtKB-KW"/>
</dbReference>
<gene>
    <name evidence="5" type="ORF">AN477_10140</name>
</gene>
<dbReference type="NCBIfam" id="NF006053">
    <property type="entry name" value="PRK08201.1"/>
    <property type="match status" value="1"/>
</dbReference>
<proteinExistence type="predicted"/>
<evidence type="ECO:0000256" key="3">
    <source>
        <dbReference type="ARBA" id="ARBA00022801"/>
    </source>
</evidence>
<dbReference type="GO" id="GO:0046872">
    <property type="term" value="F:metal ion binding"/>
    <property type="evidence" value="ECO:0007669"/>
    <property type="project" value="UniProtKB-KW"/>
</dbReference>
<dbReference type="InterPro" id="IPR011650">
    <property type="entry name" value="Peptidase_M20_dimer"/>
</dbReference>
<dbReference type="NCBIfam" id="NF006579">
    <property type="entry name" value="PRK09104.1"/>
    <property type="match status" value="1"/>
</dbReference>
<evidence type="ECO:0000256" key="2">
    <source>
        <dbReference type="ARBA" id="ARBA00022723"/>
    </source>
</evidence>
<reference evidence="5 6" key="1">
    <citation type="submission" date="2015-09" db="EMBL/GenBank/DDBJ databases">
        <title>Draft genome sequence of Alicyclobacillus ferrooxydans DSM 22381.</title>
        <authorList>
            <person name="Hemp J."/>
        </authorList>
    </citation>
    <scope>NUCLEOTIDE SEQUENCE [LARGE SCALE GENOMIC DNA]</scope>
    <source>
        <strain evidence="5 6">TC-34</strain>
    </source>
</reference>
<dbReference type="EMBL" id="LJCO01000045">
    <property type="protein sequence ID" value="KPV43745.1"/>
    <property type="molecule type" value="Genomic_DNA"/>
</dbReference>